<keyword evidence="5 6" id="KW-0472">Membrane</keyword>
<reference evidence="8 9" key="1">
    <citation type="journal article" date="2021" name="Nat. Commun.">
        <title>Genetic determinants of endophytism in the Arabidopsis root mycobiome.</title>
        <authorList>
            <person name="Mesny F."/>
            <person name="Miyauchi S."/>
            <person name="Thiergart T."/>
            <person name="Pickel B."/>
            <person name="Atanasova L."/>
            <person name="Karlsson M."/>
            <person name="Huettel B."/>
            <person name="Barry K.W."/>
            <person name="Haridas S."/>
            <person name="Chen C."/>
            <person name="Bauer D."/>
            <person name="Andreopoulos W."/>
            <person name="Pangilinan J."/>
            <person name="LaButti K."/>
            <person name="Riley R."/>
            <person name="Lipzen A."/>
            <person name="Clum A."/>
            <person name="Drula E."/>
            <person name="Henrissat B."/>
            <person name="Kohler A."/>
            <person name="Grigoriev I.V."/>
            <person name="Martin F.M."/>
            <person name="Hacquard S."/>
        </authorList>
    </citation>
    <scope>NUCLEOTIDE SEQUENCE [LARGE SCALE GENOMIC DNA]</scope>
    <source>
        <strain evidence="8 9">MPI-SDFR-AT-0080</strain>
    </source>
</reference>
<evidence type="ECO:0000256" key="2">
    <source>
        <dbReference type="ARBA" id="ARBA00022692"/>
    </source>
</evidence>
<sequence length="343" mass="37899">MEEPALASLSLTHVHYNPHDRFSYLCAWLALVPQGLCVVYATLIWSSREAEVALMFAGQMACEALNWGLKRLIKEERPRQMYGKGYGMPSSHAQFVSFFSLYLALFLLYRHAPHPTHTHTPTTFAQRLALSVLALGAAAAVAFSRIYLSYHTSKQVLVGCAAGAAFAVVWFGVTGWVRSSGLLKWALDTGLARALRARDLVVEEDLVDAGWARWEERRGKRGLGDATKKRRHGLLPYGINLRRLSQRYEAPGRPIWKQFSPLSAAPGLFTNILSIKNSIFATKEEKEIQEPHSVIVAPPNTANSVGASATATLTTSTLYPDIIGDICTIVCNLTKLQNDTNKN</sequence>
<name>A0ABQ8GBL8_9PEZI</name>
<accession>A0ABQ8GBL8</accession>
<feature type="transmembrane region" description="Helical" evidence="6">
    <location>
        <begin position="89"/>
        <end position="108"/>
    </location>
</feature>
<dbReference type="SMART" id="SM00014">
    <property type="entry name" value="acidPPc"/>
    <property type="match status" value="1"/>
</dbReference>
<keyword evidence="4 6" id="KW-1133">Transmembrane helix</keyword>
<evidence type="ECO:0000256" key="5">
    <source>
        <dbReference type="ARBA" id="ARBA00023136"/>
    </source>
</evidence>
<keyword evidence="9" id="KW-1185">Reference proteome</keyword>
<protein>
    <recommendedName>
        <fullName evidence="6">Dolichyldiphosphatase</fullName>
        <ecNumber evidence="6">3.6.1.43</ecNumber>
    </recommendedName>
</protein>
<evidence type="ECO:0000256" key="1">
    <source>
        <dbReference type="ARBA" id="ARBA00004141"/>
    </source>
</evidence>
<keyword evidence="6" id="KW-0256">Endoplasmic reticulum</keyword>
<dbReference type="InterPro" id="IPR039667">
    <property type="entry name" value="Dolichyldiphosphatase_PAP2"/>
</dbReference>
<dbReference type="Proteomes" id="UP000774617">
    <property type="component" value="Unassembled WGS sequence"/>
</dbReference>
<proteinExistence type="inferred from homology"/>
<comment type="similarity">
    <text evidence="6">Belongs to the dolichyldiphosphatase family.</text>
</comment>
<gene>
    <name evidence="8" type="ORF">B0J12DRAFT_740057</name>
</gene>
<comment type="caution">
    <text evidence="8">The sequence shown here is derived from an EMBL/GenBank/DDBJ whole genome shotgun (WGS) entry which is preliminary data.</text>
</comment>
<evidence type="ECO:0000313" key="8">
    <source>
        <dbReference type="EMBL" id="KAH7051114.1"/>
    </source>
</evidence>
<keyword evidence="3 6" id="KW-0378">Hydrolase</keyword>
<dbReference type="Gene3D" id="1.20.144.10">
    <property type="entry name" value="Phosphatidic acid phosphatase type 2/haloperoxidase"/>
    <property type="match status" value="1"/>
</dbReference>
<evidence type="ECO:0000259" key="7">
    <source>
        <dbReference type="SMART" id="SM00014"/>
    </source>
</evidence>
<dbReference type="PANTHER" id="PTHR11247:SF1">
    <property type="entry name" value="DOLICHYLDIPHOSPHATASE 1"/>
    <property type="match status" value="1"/>
</dbReference>
<dbReference type="InterPro" id="IPR000326">
    <property type="entry name" value="PAP2/HPO"/>
</dbReference>
<dbReference type="Pfam" id="PF01569">
    <property type="entry name" value="PAP2"/>
    <property type="match status" value="1"/>
</dbReference>
<comment type="pathway">
    <text evidence="6">Protein modification; protein glycosylation.</text>
</comment>
<evidence type="ECO:0000313" key="9">
    <source>
        <dbReference type="Proteomes" id="UP000774617"/>
    </source>
</evidence>
<dbReference type="InterPro" id="IPR036938">
    <property type="entry name" value="PAP2/HPO_sf"/>
</dbReference>
<keyword evidence="2 6" id="KW-0812">Transmembrane</keyword>
<dbReference type="EC" id="3.6.1.43" evidence="6"/>
<comment type="subcellular location">
    <subcellularLocation>
        <location evidence="6">Endoplasmic reticulum membrane</location>
        <topology evidence="6">Multi-pass membrane protein</topology>
    </subcellularLocation>
    <subcellularLocation>
        <location evidence="1">Membrane</location>
        <topology evidence="1">Multi-pass membrane protein</topology>
    </subcellularLocation>
</comment>
<dbReference type="EMBL" id="JAGTJR010000012">
    <property type="protein sequence ID" value="KAH7051114.1"/>
    <property type="molecule type" value="Genomic_DNA"/>
</dbReference>
<organism evidence="8 9">
    <name type="scientific">Macrophomina phaseolina</name>
    <dbReference type="NCBI Taxonomy" id="35725"/>
    <lineage>
        <taxon>Eukaryota</taxon>
        <taxon>Fungi</taxon>
        <taxon>Dikarya</taxon>
        <taxon>Ascomycota</taxon>
        <taxon>Pezizomycotina</taxon>
        <taxon>Dothideomycetes</taxon>
        <taxon>Dothideomycetes incertae sedis</taxon>
        <taxon>Botryosphaeriales</taxon>
        <taxon>Botryosphaeriaceae</taxon>
        <taxon>Macrophomina</taxon>
    </lineage>
</organism>
<evidence type="ECO:0000256" key="3">
    <source>
        <dbReference type="ARBA" id="ARBA00022801"/>
    </source>
</evidence>
<feature type="domain" description="Phosphatidic acid phosphatase type 2/haloperoxidase" evidence="7">
    <location>
        <begin position="52"/>
        <end position="171"/>
    </location>
</feature>
<feature type="transmembrane region" description="Helical" evidence="6">
    <location>
        <begin position="156"/>
        <end position="177"/>
    </location>
</feature>
<feature type="transmembrane region" description="Helical" evidence="6">
    <location>
        <begin position="22"/>
        <end position="45"/>
    </location>
</feature>
<evidence type="ECO:0000256" key="6">
    <source>
        <dbReference type="RuleBase" id="RU367078"/>
    </source>
</evidence>
<comment type="catalytic activity">
    <reaction evidence="6">
        <text>a di-trans,poly-cis-dolichyl diphosphate + H2O = a di-trans,poly-cis-dolichyl phosphate + phosphate + H(+)</text>
        <dbReference type="Rhea" id="RHEA:14385"/>
        <dbReference type="Rhea" id="RHEA-COMP:19498"/>
        <dbReference type="Rhea" id="RHEA-COMP:19506"/>
        <dbReference type="ChEBI" id="CHEBI:15377"/>
        <dbReference type="ChEBI" id="CHEBI:15378"/>
        <dbReference type="ChEBI" id="CHEBI:43474"/>
        <dbReference type="ChEBI" id="CHEBI:57497"/>
        <dbReference type="ChEBI" id="CHEBI:57683"/>
        <dbReference type="EC" id="3.6.1.43"/>
    </reaction>
</comment>
<comment type="function">
    <text evidence="6">Required for efficient N-glycosylation. Necessary for maintaining optimal levels of dolichol-linked oligosaccharides. Hydrolyzes dolichyl pyrophosphate at a very high rate and dolichyl monophosphate at a much lower rate. Does not act on phosphatidate.</text>
</comment>
<dbReference type="SUPFAM" id="SSF48317">
    <property type="entry name" value="Acid phosphatase/Vanadium-dependent haloperoxidase"/>
    <property type="match status" value="1"/>
</dbReference>
<feature type="transmembrane region" description="Helical" evidence="6">
    <location>
        <begin position="128"/>
        <end position="150"/>
    </location>
</feature>
<evidence type="ECO:0000256" key="4">
    <source>
        <dbReference type="ARBA" id="ARBA00022989"/>
    </source>
</evidence>
<dbReference type="PANTHER" id="PTHR11247">
    <property type="entry name" value="PALMITOYL-PROTEIN THIOESTERASE/DOLICHYLDIPHOSPHATASE 1"/>
    <property type="match status" value="1"/>
</dbReference>
<dbReference type="CDD" id="cd03382">
    <property type="entry name" value="PAP2_dolichyldiphosphatase"/>
    <property type="match status" value="1"/>
</dbReference>